<evidence type="ECO:0000256" key="3">
    <source>
        <dbReference type="ARBA" id="ARBA00023172"/>
    </source>
</evidence>
<keyword evidence="1" id="KW-0229">DNA integration</keyword>
<dbReference type="InterPro" id="IPR011010">
    <property type="entry name" value="DNA_brk_join_enz"/>
</dbReference>
<name>A0A162FFI1_METOA</name>
<dbReference type="CDD" id="cd00397">
    <property type="entry name" value="DNA_BRE_C"/>
    <property type="match status" value="1"/>
</dbReference>
<dbReference type="PANTHER" id="PTHR30349">
    <property type="entry name" value="PHAGE INTEGRASE-RELATED"/>
    <property type="match status" value="1"/>
</dbReference>
<dbReference type="PROSITE" id="PS51898">
    <property type="entry name" value="TYR_RECOMBINASE"/>
    <property type="match status" value="1"/>
</dbReference>
<dbReference type="GO" id="GO:0006310">
    <property type="term" value="P:DNA recombination"/>
    <property type="evidence" value="ECO:0007669"/>
    <property type="project" value="UniProtKB-KW"/>
</dbReference>
<dbReference type="Pfam" id="PF00589">
    <property type="entry name" value="Phage_integrase"/>
    <property type="match status" value="1"/>
</dbReference>
<reference evidence="6" key="1">
    <citation type="journal article" date="2016" name="Genome Announc.">
        <title>Draft Genome Sequences of Methanobrevibacter curvatus DSM11111, Methanobrevibacter cuticularis DSM11139, Methanobrevibacter filiformis DSM11501, and Methanobrevibacter oralis DSM7256.</title>
        <authorList>
            <person name="Poehlein A."/>
            <person name="Seedorf H."/>
        </authorList>
    </citation>
    <scope>NUCLEOTIDE SEQUENCE [LARGE SCALE GENOMIC DNA]</scope>
    <source>
        <strain evidence="6">DSM 7256 / JCM 30027 / ZR</strain>
    </source>
</reference>
<dbReference type="AlphaFoldDB" id="A0A162FFI1"/>
<sequence>MIETEELTSYLDEYLEEKKEVKDLTQETIKKQTFNIKKFIEYLENEGIDELNSKNVKKQLRHYRRHCLKDNGNKRTTVKTYMMNILEFINSEEVQEEIQHEPVKMKDIIEVKVEDPETAKKRIEKISLTRQQSNYLLETIQLTGNKRDYAICRTFLDSGMRLKELVYLNKSDIKAPINESGFYILPDDFSDIIEIHLRAETTKGQLKDRTTFISFDTLASLNEMINDRITKLRKNENNVYRPVIQRKKAAEEKTREELFTNIKNKRIGKRAVQDVIKKYARLTDKRIVENNVDCPVNYGKNVSVHILRHTALSHYAEVLTVAEVQMIAGHSHSQTTDKYIHVDREQMKQKLKINNMRYHN</sequence>
<keyword evidence="2" id="KW-0238">DNA-binding</keyword>
<dbReference type="GO" id="GO:0003677">
    <property type="term" value="F:DNA binding"/>
    <property type="evidence" value="ECO:0007669"/>
    <property type="project" value="UniProtKB-KW"/>
</dbReference>
<organism evidence="5 6">
    <name type="scientific">Methanobrevibacter oralis</name>
    <dbReference type="NCBI Taxonomy" id="66851"/>
    <lineage>
        <taxon>Archaea</taxon>
        <taxon>Methanobacteriati</taxon>
        <taxon>Methanobacteriota</taxon>
        <taxon>Methanomada group</taxon>
        <taxon>Methanobacteria</taxon>
        <taxon>Methanobacteriales</taxon>
        <taxon>Methanobacteriaceae</taxon>
        <taxon>Methanobrevibacter</taxon>
    </lineage>
</organism>
<accession>A0A162FFI1</accession>
<dbReference type="InterPro" id="IPR013762">
    <property type="entry name" value="Integrase-like_cat_sf"/>
</dbReference>
<dbReference type="PANTHER" id="PTHR30349:SF41">
    <property type="entry name" value="INTEGRASE_RECOMBINASE PROTEIN MJ0367-RELATED"/>
    <property type="match status" value="1"/>
</dbReference>
<dbReference type="RefSeq" id="WP_063720392.1">
    <property type="nucleotide sequence ID" value="NZ_CAJVUI010000002.1"/>
</dbReference>
<dbReference type="Proteomes" id="UP000077428">
    <property type="component" value="Unassembled WGS sequence"/>
</dbReference>
<dbReference type="GO" id="GO:0015074">
    <property type="term" value="P:DNA integration"/>
    <property type="evidence" value="ECO:0007669"/>
    <property type="project" value="UniProtKB-KW"/>
</dbReference>
<dbReference type="EMBL" id="LWMU01000071">
    <property type="protein sequence ID" value="KZX12335.1"/>
    <property type="molecule type" value="Genomic_DNA"/>
</dbReference>
<evidence type="ECO:0000313" key="5">
    <source>
        <dbReference type="EMBL" id="KZX12335.1"/>
    </source>
</evidence>
<keyword evidence="3" id="KW-0233">DNA recombination</keyword>
<gene>
    <name evidence="5" type="primary">xerC_2</name>
    <name evidence="5" type="ORF">MBORA_12500</name>
</gene>
<proteinExistence type="predicted"/>
<dbReference type="SUPFAM" id="SSF56349">
    <property type="entry name" value="DNA breaking-rejoining enzymes"/>
    <property type="match status" value="1"/>
</dbReference>
<dbReference type="Gene3D" id="1.10.150.130">
    <property type="match status" value="1"/>
</dbReference>
<dbReference type="OrthoDB" id="198497at2157"/>
<keyword evidence="6" id="KW-1185">Reference proteome</keyword>
<dbReference type="Gene3D" id="1.10.443.10">
    <property type="entry name" value="Intergrase catalytic core"/>
    <property type="match status" value="1"/>
</dbReference>
<comment type="caution">
    <text evidence="5">The sequence shown here is derived from an EMBL/GenBank/DDBJ whole genome shotgun (WGS) entry which is preliminary data.</text>
</comment>
<dbReference type="InterPro" id="IPR010998">
    <property type="entry name" value="Integrase_recombinase_N"/>
</dbReference>
<dbReference type="InterPro" id="IPR050090">
    <property type="entry name" value="Tyrosine_recombinase_XerCD"/>
</dbReference>
<evidence type="ECO:0000256" key="1">
    <source>
        <dbReference type="ARBA" id="ARBA00022908"/>
    </source>
</evidence>
<dbReference type="InterPro" id="IPR002104">
    <property type="entry name" value="Integrase_catalytic"/>
</dbReference>
<feature type="domain" description="Tyr recombinase" evidence="4">
    <location>
        <begin position="123"/>
        <end position="352"/>
    </location>
</feature>
<evidence type="ECO:0000256" key="2">
    <source>
        <dbReference type="ARBA" id="ARBA00023125"/>
    </source>
</evidence>
<evidence type="ECO:0000313" key="6">
    <source>
        <dbReference type="Proteomes" id="UP000077428"/>
    </source>
</evidence>
<protein>
    <submittedName>
        <fullName evidence="5">Tyrosine recombinase XerC</fullName>
    </submittedName>
</protein>
<dbReference type="PATRIC" id="fig|66851.6.peg.1359"/>
<evidence type="ECO:0000259" key="4">
    <source>
        <dbReference type="PROSITE" id="PS51898"/>
    </source>
</evidence>